<organism evidence="14 15">
    <name type="scientific">Nocardia cyriacigeorgica</name>
    <dbReference type="NCBI Taxonomy" id="135487"/>
    <lineage>
        <taxon>Bacteria</taxon>
        <taxon>Bacillati</taxon>
        <taxon>Actinomycetota</taxon>
        <taxon>Actinomycetes</taxon>
        <taxon>Mycobacteriales</taxon>
        <taxon>Nocardiaceae</taxon>
        <taxon>Nocardia</taxon>
    </lineage>
</organism>
<dbReference type="InterPro" id="IPR016039">
    <property type="entry name" value="Thiolase-like"/>
</dbReference>
<dbReference type="InterPro" id="IPR020807">
    <property type="entry name" value="PKS_DH"/>
</dbReference>
<dbReference type="InterPro" id="IPR049552">
    <property type="entry name" value="PKS_DH_N"/>
</dbReference>
<evidence type="ECO:0000313" key="14">
    <source>
        <dbReference type="EMBL" id="TLG10276.1"/>
    </source>
</evidence>
<proteinExistence type="predicted"/>
<evidence type="ECO:0000256" key="8">
    <source>
        <dbReference type="ARBA" id="ARBA00023315"/>
    </source>
</evidence>
<dbReference type="SUPFAM" id="SSF51735">
    <property type="entry name" value="NAD(P)-binding Rossmann-fold domains"/>
    <property type="match status" value="4"/>
</dbReference>
<dbReference type="InterPro" id="IPR013968">
    <property type="entry name" value="PKS_KR"/>
</dbReference>
<feature type="active site" description="Proton donor; for dehydratase activity" evidence="9">
    <location>
        <position position="2933"/>
    </location>
</feature>
<comment type="caution">
    <text evidence="14">The sequence shown here is derived from an EMBL/GenBank/DDBJ whole genome shotgun (WGS) entry which is preliminary data.</text>
</comment>
<dbReference type="Pfam" id="PF14765">
    <property type="entry name" value="PS-DH"/>
    <property type="match status" value="2"/>
</dbReference>
<dbReference type="FunFam" id="3.40.47.10:FF:000019">
    <property type="entry name" value="Polyketide synthase type I"/>
    <property type="match status" value="2"/>
</dbReference>
<dbReference type="Pfam" id="PF02801">
    <property type="entry name" value="Ketoacyl-synt_C"/>
    <property type="match status" value="2"/>
</dbReference>
<dbReference type="InterPro" id="IPR016035">
    <property type="entry name" value="Acyl_Trfase/lysoPLipase"/>
</dbReference>
<dbReference type="InterPro" id="IPR020806">
    <property type="entry name" value="PKS_PP-bd"/>
</dbReference>
<feature type="domain" description="Ketosynthase family 3 (KS3)" evidence="12">
    <location>
        <begin position="55"/>
        <end position="482"/>
    </location>
</feature>
<keyword evidence="7" id="KW-0511">Multifunctional enzyme</keyword>
<dbReference type="CDD" id="cd00833">
    <property type="entry name" value="PKS"/>
    <property type="match status" value="2"/>
</dbReference>
<dbReference type="InterPro" id="IPR001227">
    <property type="entry name" value="Ac_transferase_dom_sf"/>
</dbReference>
<accession>A0A5R8PEC5</accession>
<dbReference type="Pfam" id="PF00550">
    <property type="entry name" value="PP-binding"/>
    <property type="match status" value="2"/>
</dbReference>
<feature type="region of interest" description="Disordered" evidence="10">
    <location>
        <begin position="488"/>
        <end position="510"/>
    </location>
</feature>
<dbReference type="InterPro" id="IPR020841">
    <property type="entry name" value="PKS_Beta-ketoAc_synthase_dom"/>
</dbReference>
<keyword evidence="2" id="KW-0596">Phosphopantetheine</keyword>
<feature type="active site" description="Proton acceptor; for dehydratase activity" evidence="9">
    <location>
        <position position="1006"/>
    </location>
</feature>
<feature type="region of interest" description="C-terminal hotdog fold" evidence="9">
    <location>
        <begin position="2872"/>
        <end position="3012"/>
    </location>
</feature>
<evidence type="ECO:0000259" key="11">
    <source>
        <dbReference type="PROSITE" id="PS50075"/>
    </source>
</evidence>
<dbReference type="Pfam" id="PF22621">
    <property type="entry name" value="CurL-like_PKS_C"/>
    <property type="match status" value="1"/>
</dbReference>
<evidence type="ECO:0000256" key="2">
    <source>
        <dbReference type="ARBA" id="ARBA00022450"/>
    </source>
</evidence>
<feature type="domain" description="PKS/mFAS DH" evidence="13">
    <location>
        <begin position="974"/>
        <end position="1250"/>
    </location>
</feature>
<dbReference type="CDD" id="cd08956">
    <property type="entry name" value="KR_3_FAS_SDR_x"/>
    <property type="match status" value="2"/>
</dbReference>
<dbReference type="PROSITE" id="PS50075">
    <property type="entry name" value="CARRIER"/>
    <property type="match status" value="2"/>
</dbReference>
<dbReference type="SMART" id="SM00826">
    <property type="entry name" value="PKS_DH"/>
    <property type="match status" value="2"/>
</dbReference>
<keyword evidence="6" id="KW-0443">Lipid metabolism</keyword>
<dbReference type="SMART" id="SM00822">
    <property type="entry name" value="PKS_KR"/>
    <property type="match status" value="2"/>
</dbReference>
<dbReference type="Gene3D" id="3.40.366.10">
    <property type="entry name" value="Malonyl-Coenzyme A Acyl Carrier Protein, domain 2"/>
    <property type="match status" value="2"/>
</dbReference>
<dbReference type="InterPro" id="IPR014030">
    <property type="entry name" value="Ketoacyl_synth_N"/>
</dbReference>
<dbReference type="SUPFAM" id="SSF53901">
    <property type="entry name" value="Thiolase-like"/>
    <property type="match status" value="2"/>
</dbReference>
<feature type="region of interest" description="N-terminal hotdog fold" evidence="9">
    <location>
        <begin position="2732"/>
        <end position="2860"/>
    </location>
</feature>
<evidence type="ECO:0000256" key="3">
    <source>
        <dbReference type="ARBA" id="ARBA00022553"/>
    </source>
</evidence>
<dbReference type="Gene3D" id="1.10.1200.10">
    <property type="entry name" value="ACP-like"/>
    <property type="match status" value="2"/>
</dbReference>
<dbReference type="SMART" id="SM00825">
    <property type="entry name" value="PKS_KS"/>
    <property type="match status" value="2"/>
</dbReference>
<dbReference type="GO" id="GO:0004315">
    <property type="term" value="F:3-oxoacyl-[acyl-carrier-protein] synthase activity"/>
    <property type="evidence" value="ECO:0007669"/>
    <property type="project" value="InterPro"/>
</dbReference>
<dbReference type="InterPro" id="IPR014031">
    <property type="entry name" value="Ketoacyl_synth_C"/>
</dbReference>
<dbReference type="SMART" id="SM01294">
    <property type="entry name" value="PKS_PP_betabranch"/>
    <property type="match status" value="2"/>
</dbReference>
<dbReference type="PROSITE" id="PS52004">
    <property type="entry name" value="KS3_2"/>
    <property type="match status" value="2"/>
</dbReference>
<dbReference type="FunFam" id="3.40.366.10:FF:000002">
    <property type="entry name" value="Probable polyketide synthase 2"/>
    <property type="match status" value="1"/>
</dbReference>
<evidence type="ECO:0000256" key="5">
    <source>
        <dbReference type="ARBA" id="ARBA00022832"/>
    </source>
</evidence>
<dbReference type="GO" id="GO:0006633">
    <property type="term" value="P:fatty acid biosynthetic process"/>
    <property type="evidence" value="ECO:0007669"/>
    <property type="project" value="InterPro"/>
</dbReference>
<keyword evidence="5" id="KW-0276">Fatty acid metabolism</keyword>
<dbReference type="InterPro" id="IPR036291">
    <property type="entry name" value="NAD(P)-bd_dom_sf"/>
</dbReference>
<feature type="compositionally biased region" description="Low complexity" evidence="10">
    <location>
        <begin position="1"/>
        <end position="12"/>
    </location>
</feature>
<dbReference type="InterPro" id="IPR042104">
    <property type="entry name" value="PKS_dehydratase_sf"/>
</dbReference>
<dbReference type="Gene3D" id="3.40.50.720">
    <property type="entry name" value="NAD(P)-binding Rossmann-like Domain"/>
    <property type="match status" value="2"/>
</dbReference>
<dbReference type="InterPro" id="IPR050091">
    <property type="entry name" value="PKS_NRPS_Biosynth_Enz"/>
</dbReference>
<feature type="region of interest" description="N-terminal hotdog fold" evidence="9">
    <location>
        <begin position="974"/>
        <end position="1098"/>
    </location>
</feature>
<dbReference type="OrthoDB" id="4516163at2"/>
<evidence type="ECO:0000256" key="10">
    <source>
        <dbReference type="SAM" id="MobiDB-lite"/>
    </source>
</evidence>
<feature type="domain" description="Ketosynthase family 3 (KS3)" evidence="12">
    <location>
        <begin position="1837"/>
        <end position="2262"/>
    </location>
</feature>
<keyword evidence="4" id="KW-0808">Transferase</keyword>
<dbReference type="SUPFAM" id="SSF55048">
    <property type="entry name" value="Probable ACP-binding domain of malonyl-CoA ACP transacylase"/>
    <property type="match status" value="2"/>
</dbReference>
<protein>
    <submittedName>
        <fullName evidence="14">SDR family NAD(P)-dependent oxidoreductase</fullName>
    </submittedName>
</protein>
<evidence type="ECO:0000313" key="15">
    <source>
        <dbReference type="Proteomes" id="UP000308349"/>
    </source>
</evidence>
<dbReference type="Pfam" id="PF16197">
    <property type="entry name" value="KAsynt_C_assoc"/>
    <property type="match status" value="1"/>
</dbReference>
<dbReference type="PROSITE" id="PS00012">
    <property type="entry name" value="PHOSPHOPANTETHEINE"/>
    <property type="match status" value="1"/>
</dbReference>
<feature type="region of interest" description="Disordered" evidence="10">
    <location>
        <begin position="1"/>
        <end position="27"/>
    </location>
</feature>
<dbReference type="Pfam" id="PF21089">
    <property type="entry name" value="PKS_DH_N"/>
    <property type="match status" value="2"/>
</dbReference>
<keyword evidence="3" id="KW-0597">Phosphoprotein</keyword>
<dbReference type="GO" id="GO:0031177">
    <property type="term" value="F:phosphopantetheine binding"/>
    <property type="evidence" value="ECO:0007669"/>
    <property type="project" value="InterPro"/>
</dbReference>
<dbReference type="SMART" id="SM00823">
    <property type="entry name" value="PKS_PP"/>
    <property type="match status" value="2"/>
</dbReference>
<dbReference type="PROSITE" id="PS52019">
    <property type="entry name" value="PKS_MFAS_DH"/>
    <property type="match status" value="2"/>
</dbReference>
<dbReference type="Gene3D" id="3.30.70.3290">
    <property type="match status" value="2"/>
</dbReference>
<dbReference type="EMBL" id="VBUU01000012">
    <property type="protein sequence ID" value="TLG10276.1"/>
    <property type="molecule type" value="Genomic_DNA"/>
</dbReference>
<dbReference type="Gene3D" id="3.10.129.110">
    <property type="entry name" value="Polyketide synthase dehydratase"/>
    <property type="match status" value="2"/>
</dbReference>
<dbReference type="Gene3D" id="3.40.47.10">
    <property type="match status" value="2"/>
</dbReference>
<dbReference type="InterPro" id="IPR009081">
    <property type="entry name" value="PP-bd_ACP"/>
</dbReference>
<dbReference type="Proteomes" id="UP000308349">
    <property type="component" value="Unassembled WGS sequence"/>
</dbReference>
<name>A0A5R8PEC5_9NOCA</name>
<feature type="active site" description="Proton donor; for dehydratase activity" evidence="9">
    <location>
        <position position="1171"/>
    </location>
</feature>
<dbReference type="Pfam" id="PF00109">
    <property type="entry name" value="ketoacyl-synt"/>
    <property type="match status" value="2"/>
</dbReference>
<dbReference type="PANTHER" id="PTHR43775">
    <property type="entry name" value="FATTY ACID SYNTHASE"/>
    <property type="match status" value="1"/>
</dbReference>
<dbReference type="InterPro" id="IPR014043">
    <property type="entry name" value="Acyl_transferase_dom"/>
</dbReference>
<dbReference type="SUPFAM" id="SSF47336">
    <property type="entry name" value="ACP-like"/>
    <property type="match status" value="2"/>
</dbReference>
<gene>
    <name evidence="14" type="ORF">FEK35_13830</name>
</gene>
<dbReference type="InterPro" id="IPR049551">
    <property type="entry name" value="PKS_DH_C"/>
</dbReference>
<evidence type="ECO:0000256" key="1">
    <source>
        <dbReference type="ARBA" id="ARBA00005189"/>
    </source>
</evidence>
<dbReference type="InterPro" id="IPR018201">
    <property type="entry name" value="Ketoacyl_synth_AS"/>
</dbReference>
<feature type="region of interest" description="C-terminal hotdog fold" evidence="9">
    <location>
        <begin position="1108"/>
        <end position="1250"/>
    </location>
</feature>
<feature type="compositionally biased region" description="Low complexity" evidence="10">
    <location>
        <begin position="497"/>
        <end position="510"/>
    </location>
</feature>
<dbReference type="InterPro" id="IPR032821">
    <property type="entry name" value="PKS_assoc"/>
</dbReference>
<dbReference type="InterPro" id="IPR057326">
    <property type="entry name" value="KR_dom"/>
</dbReference>
<dbReference type="InterPro" id="IPR049900">
    <property type="entry name" value="PKS_mFAS_DH"/>
</dbReference>
<dbReference type="PANTHER" id="PTHR43775:SF51">
    <property type="entry name" value="INACTIVE PHENOLPHTHIOCEROL SYNTHESIS POLYKETIDE SYNTHASE TYPE I PKS1-RELATED"/>
    <property type="match status" value="1"/>
</dbReference>
<evidence type="ECO:0000256" key="4">
    <source>
        <dbReference type="ARBA" id="ARBA00022679"/>
    </source>
</evidence>
<dbReference type="InterPro" id="IPR036736">
    <property type="entry name" value="ACP-like_sf"/>
</dbReference>
<dbReference type="FunFam" id="1.10.1200.10:FF:000007">
    <property type="entry name" value="Probable polyketide synthase pks17"/>
    <property type="match status" value="2"/>
</dbReference>
<comment type="pathway">
    <text evidence="1">Lipid metabolism.</text>
</comment>
<dbReference type="InterPro" id="IPR016036">
    <property type="entry name" value="Malonyl_transacylase_ACP-bd"/>
</dbReference>
<feature type="active site" description="Proton acceptor; for dehydratase activity" evidence="9">
    <location>
        <position position="2764"/>
    </location>
</feature>
<reference evidence="14 15" key="1">
    <citation type="submission" date="2019-05" db="EMBL/GenBank/DDBJ databases">
        <title>Genomes sequences of two Nocardia cyriacigeorgica environmental isolates, type strains Nocardia asteroides ATCC 19247 and Nocardia cyriacigeorgica DSM 44484.</title>
        <authorList>
            <person name="Vautrin F."/>
            <person name="Bergeron E."/>
            <person name="Dubost A."/>
            <person name="Abrouk D."/>
            <person name="Rodriguez Nava V."/>
            <person name="Pujic P."/>
        </authorList>
    </citation>
    <scope>NUCLEOTIDE SEQUENCE [LARGE SCALE GENOMIC DNA]</scope>
    <source>
        <strain evidence="14 15">EML 1456</strain>
    </source>
</reference>
<evidence type="ECO:0000256" key="9">
    <source>
        <dbReference type="PROSITE-ProRule" id="PRU01363"/>
    </source>
</evidence>
<dbReference type="SMART" id="SM00827">
    <property type="entry name" value="PKS_AT"/>
    <property type="match status" value="2"/>
</dbReference>
<evidence type="ECO:0000259" key="13">
    <source>
        <dbReference type="PROSITE" id="PS52019"/>
    </source>
</evidence>
<evidence type="ECO:0000256" key="7">
    <source>
        <dbReference type="ARBA" id="ARBA00023268"/>
    </source>
</evidence>
<dbReference type="Pfam" id="PF08659">
    <property type="entry name" value="KR"/>
    <property type="match status" value="2"/>
</dbReference>
<evidence type="ECO:0000256" key="6">
    <source>
        <dbReference type="ARBA" id="ARBA00023098"/>
    </source>
</evidence>
<feature type="region of interest" description="Disordered" evidence="10">
    <location>
        <begin position="3604"/>
        <end position="3626"/>
    </location>
</feature>
<dbReference type="PROSITE" id="PS00606">
    <property type="entry name" value="KS3_1"/>
    <property type="match status" value="2"/>
</dbReference>
<dbReference type="InterPro" id="IPR055123">
    <property type="entry name" value="SpnB-like_Rossmann"/>
</dbReference>
<dbReference type="GO" id="GO:0004312">
    <property type="term" value="F:fatty acid synthase activity"/>
    <property type="evidence" value="ECO:0007669"/>
    <property type="project" value="TreeGrafter"/>
</dbReference>
<dbReference type="InterPro" id="IPR006162">
    <property type="entry name" value="Ppantetheine_attach_site"/>
</dbReference>
<evidence type="ECO:0000259" key="12">
    <source>
        <dbReference type="PROSITE" id="PS52004"/>
    </source>
</evidence>
<keyword evidence="8" id="KW-0012">Acyltransferase</keyword>
<feature type="domain" description="PKS/mFAS DH" evidence="13">
    <location>
        <begin position="2732"/>
        <end position="3012"/>
    </location>
</feature>
<dbReference type="Pfam" id="PF00698">
    <property type="entry name" value="Acyl_transf_1"/>
    <property type="match status" value="2"/>
</dbReference>
<feature type="domain" description="Carrier" evidence="11">
    <location>
        <begin position="1745"/>
        <end position="1820"/>
    </location>
</feature>
<dbReference type="Pfam" id="PF22953">
    <property type="entry name" value="SpnB_Rossmann"/>
    <property type="match status" value="2"/>
</dbReference>
<sequence length="3646" mass="379142">MTPNSSTSSTTSAEQPRSGAAPMADNDELRRYLTKTAKALYDTKQQLRELTDRSREPIAIVGMSCRYPGGVRSPEDLWRVVDGGVDAVGEYPADRGWDLERLFDPDPDMPGTIYTRNGGFLDSVAEFDPALFGISPREASAMDPQQRLMLEATWTALEDAGLDPMSLRGSDTGVFAGVIHQNYGPRVGAPNLSAETEGHVYLGVSNSVLSGRIAYTFGFKGPTLSVDTACSSSLVALHLACQALRQGEASLALAGGVTVMSDPSLLIAFARQRALSPDARCKAFAAAADGTGFSEGLGVLVLERLSRARRLGHTVLAVIRGSAINQDGASNGLTAPNGPSQESVITQALANAGLAPADIDAVEAHGTGTKLGDPIEARALINVYGARPADAPLRLGSLKSNIGHTSAAAGVGGVIKMVQAMRHGVLPKTLHVDAPTPHVDWSAGTVELLRESVAWPAGDRVRRAGVSSFGASGTNAHVIVEEAPAAVDDSTAAGQGAPEPETESTAATEHPVTSEAVALVISAHSDAALAGQAERLRQAMMADPATDPRDIAYSLVTTRARLERRGAVVARDREQLLAGLAALAADETAPGAEVIRGGPVPGRTALLFTGQGAQRPGMGSALYAAFPVFADALDEVCAEFDPLLGQSLRALMFADGDGELLARTEFTQPALFAFEVAMYRLAESFGVRADVLLGHSVGELVAAYVAGIWSLPDACALVAARGRLMGALPAGGAMLAVAVGETEAGELLADYQGRLSLAAVNGPAAVVISGDADAVGEIELRFGERGRKTNRLRVSHAFHSARMEPMLAEFRAVAERLDYREPSIPIVSNVTGAVAGAELTDPAYWVSQVRAAVRFAPGVRAAVATGVRRFLEIGPDAVLAAMTRQTLAEDPAVESESVVAAAARRDTDETVQFTAFLATADRAGLDVDWLPLYAGHPVRRVPLPTYAFDRQRYWLAPTDGLGDLTRAGLMAIDHPMLAAAVALAGRDEWLFTGRLSTSTQTWIADHTVFGAVLLPGTAFVELALAAGARLGAELVDELVLEAPLRIEDEGEIDIQISVESPDAEGRRRFVIGSRLAGEPGDSGTTHARGVLAAAPADVGDLSGADVELPDDELAATTLYDDLTARGLAYGPAFRGVRGLRRLGDEVVAEVRLPAEAGTDTARFGIHPALLDAALHAAVDELGADLAPGTAPLPFSFTGVRLVRPGVAAVRVRIGNLGADGVRLELRDETGALVATVAALRARPVDRRDTDTTSSAVRRALYDLRWVEAENGSGATTSPSRLVAIGAVPLAGFDVHADAAAQAFADRTTSTSAAATSTVDDTTATTDETGTVTVWFADTEAVGPAAVASPESIRRGVRTDVTTLRTWLDAADAQDRLVVVTRNGAGLPGESPDLTAAAIRGLLRSAQSEHPGRIILVDTATDTVVTPALVTAALATGEGQLAVREDRMLTARLVRAETSQGAGPDFGSGTVLITGGTSGLGAMVAVHLAAAHQVRDLVLVSRRGPAADGVAELTARLSELGARARVLACDVSDRAAVRALLAEIADGPALTAVVHAAGVLDDATLDQLTDEQIDRVLAPKVDAALHLHDLTRELPLSAFVVFSSVAAVLGSAGQGNYAAANTVLDALARQRHSTGLPAVSVAWGPWSPDGGMTAQLGAAAVARLSRMGLRGLAPEIGLSLLDAAAGADSAYLAAVDLDTAALAVQARAGLLPEVLRKLVTTPRRAGHGGADLARRLAMVEATERDAVVSSFVREQVAEVLGFASADAIDPDKPFSDMGFDSLGAVEFRNRLNKATGLRLPSTLVFDYPTSAAVAGYLRTRLEGAVATTARPRKRDRVEEPIAIVGMACRYPGGVGSADELWDLVSSGTDAISGFPADRGWDLNRLIHPDPDHPGTSYAAEGGFVTGAADFDAGFFGIGPREAVAMDPQQRLLLEVSWEALEHAGIDPTSLRGSDTGVYTGVMYQDYEVLTRNAGPEAEGYIGTGAASSVISGRVAYALGLEGPAMTVDTACSSSLVALHVACRALRQGESSLALVGGATVMSTPMVFVEFSRQRGLAPDGRCKPFSAAADGVAWAEGAAVLVVERLSDAIRLGHNVLAVVRGSAVNQDGASNGLTAPNGPSQERVIAAALADADLRPQDVDVVEAHGTGTALGDPIEAQALIAAYGQDRADRPLRVGALKSNIGHTQAAAGVGGVIKVVQALRHESLPKTLHLDEPTPHVDWSAGAVRVVSEHEPWPAGDRVRRAGVSSFGISGTNAHVIIEEAPAAKVTGPAAEPETGIDTSAIPLVISARTDVALRAQADRMRTWLTDHPDVDASAVARSLLDSRALLDRRAAVIGTDRDELLSGLTALASGLTAPGVVDGGPVPGRTAVLFTGGGAQRVGMGAELHRSFPVFAAALDEVCDEFDRLLGGSLREVMFTDPDGLLDQMAWMQPALFAFEVAMFRLLESFGLTADFVAGHSLGELTSAFVAGVWSLSDACALVAARGRLMGAVPGGGAMLAAGVSETEARRLLTGYADRVSLGAVNGPESVVLSGQAVAIAELQQQLTANGHKNTLLRISHASHSLLMEPILDEFRAVAAGLTYRAPRIPIVSNVSGEQAGDQICDPEYWVRHLRGCVRFAPGVNTLIESGVRRFVEVGPDAALTAMVRECLAERADIAARSVVIASSRRATGENTQLVTALASAYLSGLAVDLTRLSSRPVRGRVSLPTYAFQRQRYWVHPASSSAGGSFGHPLLTDATPLAGRDEWLFSGRISARTHPWINDHTVFGAVLLPATAFVESVIAAGARLNVASIEELVLQAPLTIADGAEVELQLNIGAPDDAGRREFAVYSRSASGTDEPAERPWVQHANGALAQAADHATGWTTPSWPPPAAAMADDSFYDRLAERGFDYGPVFQGVTARWSAGTQVFAEVSLEDSVRGSSTAYGVHPALLDACLQLAIDGLGEDSAPGQVPLPFSFAGVRLWRTGADALRVRVVRGPDGQVEIDAVDETGAPAVRIDAVLARPIDAESLATASTARPDPMVLRWIEPEPFAADSAPAPLLATLGSVRVPGIGLHFSDAAELVAAEDVPDVVVWSPAGIPAGEAGSSDERAAAVRAAVHATDRLLRSWLSSQRLAESQLVVATHRAESTGGEEVDLAAAAVAGFTRSARSEQPGRIVLLDSVGELSADTVREVIGLGVGQAAVRGGRVLVPRLARTTATASAPAFGSGTVLITGGTSGLGAVLARHLVTTHGVRQLLLVSRRGTAAAGVDELVADLGDLGAEVRVAACDIADRAAVAALLDSIDPRHPLSAVIHSAGLVDDALIGTLTADQIDRVLTPKVDGALHLDELTRTRDLAAFIVFSSAAAVLGSPGQANYSAANSFLDGLAHARRAAGLPALSVAWGLWNQDTGMAAGMDRAALDRLARMGITALADADGTALFDAALATAEAVTTCARFDKTALAAQSRAGMLAEVLTGLVPVRTRRANNGATGSLADRLAAVPADQREAVVLGVVREQAAAVLGHTSASAVDPDTPFSELGFDSLGGVELRNRLAESAGMRLPSTLVFNYPTAAAVAKLVLSRWETTSASSVIDAQVDSLRSVLADLTSADDKARLAEQIRQLLSESLDQPEPEAEPVPQAHSDRAAVETAASADELFALIDQQITG</sequence>
<dbReference type="SUPFAM" id="SSF52151">
    <property type="entry name" value="FabD/lysophospholipase-like"/>
    <property type="match status" value="2"/>
</dbReference>
<feature type="domain" description="Carrier" evidence="11">
    <location>
        <begin position="3488"/>
        <end position="3563"/>
    </location>
</feature>